<evidence type="ECO:0000313" key="1">
    <source>
        <dbReference type="EMBL" id="MFC4029940.1"/>
    </source>
</evidence>
<gene>
    <name evidence="1" type="ORF">ACFO3J_00480</name>
</gene>
<dbReference type="EMBL" id="JBHSBB010000001">
    <property type="protein sequence ID" value="MFC4029940.1"/>
    <property type="molecule type" value="Genomic_DNA"/>
</dbReference>
<reference evidence="2" key="1">
    <citation type="journal article" date="2019" name="Int. J. Syst. Evol. Microbiol.">
        <title>The Global Catalogue of Microorganisms (GCM) 10K type strain sequencing project: providing services to taxonomists for standard genome sequencing and annotation.</title>
        <authorList>
            <consortium name="The Broad Institute Genomics Platform"/>
            <consortium name="The Broad Institute Genome Sequencing Center for Infectious Disease"/>
            <person name="Wu L."/>
            <person name="Ma J."/>
        </authorList>
    </citation>
    <scope>NUCLEOTIDE SEQUENCE [LARGE SCALE GENOMIC DNA]</scope>
    <source>
        <strain evidence="2">CGMCC 4.7237</strain>
    </source>
</reference>
<proteinExistence type="predicted"/>
<evidence type="ECO:0008006" key="3">
    <source>
        <dbReference type="Google" id="ProtNLM"/>
    </source>
</evidence>
<dbReference type="RefSeq" id="WP_386424626.1">
    <property type="nucleotide sequence ID" value="NZ_JBHSBB010000001.1"/>
</dbReference>
<organism evidence="1 2">
    <name type="scientific">Streptomyces polygonati</name>
    <dbReference type="NCBI Taxonomy" id="1617087"/>
    <lineage>
        <taxon>Bacteria</taxon>
        <taxon>Bacillati</taxon>
        <taxon>Actinomycetota</taxon>
        <taxon>Actinomycetes</taxon>
        <taxon>Kitasatosporales</taxon>
        <taxon>Streptomycetaceae</taxon>
        <taxon>Streptomyces</taxon>
    </lineage>
</organism>
<comment type="caution">
    <text evidence="1">The sequence shown here is derived from an EMBL/GenBank/DDBJ whole genome shotgun (WGS) entry which is preliminary data.</text>
</comment>
<accession>A0ABV8HDE8</accession>
<protein>
    <recommendedName>
        <fullName evidence="3">CdiI immunity protein domain-containing protein</fullName>
    </recommendedName>
</protein>
<keyword evidence="2" id="KW-1185">Reference proteome</keyword>
<name>A0ABV8HDE8_9ACTN</name>
<evidence type="ECO:0000313" key="2">
    <source>
        <dbReference type="Proteomes" id="UP001595765"/>
    </source>
</evidence>
<dbReference type="Proteomes" id="UP001595765">
    <property type="component" value="Unassembled WGS sequence"/>
</dbReference>
<sequence length="113" mass="12892">MVALERSFDEDFHVAADASTLSVDFWSYLNALQARLGWGPADDRTWVYLEELERDIEPLIETLPGGDAEPYLRRLADSWAAHGGQGERDDLRRGVAAMLRQALRNQQEHDHDQ</sequence>